<evidence type="ECO:0000259" key="9">
    <source>
        <dbReference type="PROSITE" id="PS50093"/>
    </source>
</evidence>
<dbReference type="GO" id="GO:0005886">
    <property type="term" value="C:plasma membrane"/>
    <property type="evidence" value="ECO:0007669"/>
    <property type="project" value="TreeGrafter"/>
</dbReference>
<dbReference type="InterPro" id="IPR036392">
    <property type="entry name" value="PLAT/LH2_dom_sf"/>
</dbReference>
<dbReference type="SUPFAM" id="SSF49299">
    <property type="entry name" value="PKD domain"/>
    <property type="match status" value="2"/>
</dbReference>
<evidence type="ECO:0000313" key="12">
    <source>
        <dbReference type="Proteomes" id="UP001205998"/>
    </source>
</evidence>
<dbReference type="InterPro" id="IPR035986">
    <property type="entry name" value="PKD_dom_sf"/>
</dbReference>
<evidence type="ECO:0000256" key="3">
    <source>
        <dbReference type="ARBA" id="ARBA00022692"/>
    </source>
</evidence>
<comment type="subcellular location">
    <subcellularLocation>
        <location evidence="1">Membrane</location>
        <topology evidence="1">Multi-pass membrane protein</topology>
    </subcellularLocation>
</comment>
<comment type="caution">
    <text evidence="11">The sequence shown here is derived from an EMBL/GenBank/DDBJ whole genome shotgun (WGS) entry which is preliminary data.</text>
</comment>
<feature type="transmembrane region" description="Helical" evidence="8">
    <location>
        <begin position="1165"/>
        <end position="1187"/>
    </location>
</feature>
<dbReference type="EMBL" id="MU551707">
    <property type="protein sequence ID" value="KAI5617099.1"/>
    <property type="molecule type" value="Genomic_DNA"/>
</dbReference>
<sequence length="1233" mass="138137">MKSPTLYDPIAQAQLPGSTHNPKARFICWRAIWIYTEKQAYATGEEITFLAISEEPDPHEFHWHFGDQTAVSTPSGTFIKKYLHPDRYNITVSSNHGSVESDIYNVVIQRAVHLNRLLYTRSVLLNTSVPFSCRINAGTDVTYLWDFGDGTRRVGQDIEHHVFNSTGEFIVEVTVSNLVSSASLRGYVFVVTEPCQPPPVKNMGPSKIQVQIVGTIVYSTYSVLIEVMPSRLVSIINGGTNVFINRHNSNTNITLDGRRSYDPDFSDNIMSIVHVSCLECRENAINWNEWFSIKATCESCPINVTYFWKLYLVNASSKSTQDVPFCGSLDISSLSKLEADTLSIQQLATSVSPSILNPKSFSGNEFKVTHGSVVSLHKWGRSVEHQNPSLMDLLSETESASVEIGSGVVNEMDFALFHLPVTTKDKNPSKKESGAEYPDEHGYLDYEDFYSGVEEADSGVSVGRPTGPHNSDNAVSHSSEYDGDNLVGPGNVGHVVSEKTLLDLYKELIQPAFFESFTSTGISSSLVTFKPMMLKPKSLYMLEVSANSKQVLQGKTQLFFSTHPAPEGMVCHVQPSSGYEVHTYFGIFCTSGKEDLLYEYSFSVGNSRKKILYKGRDYQHYFYLPSGDPYDDYKVAIYITVRNRFGASTKPCLVNVKVWPSFNTNLMSLSNPDQELYVYGLSNLTNLIMMKNTQDIINYIFLLTATFKCLSLDTEAHVKQQTQTRAALISAVCQLDPTNQELLFDILYTLSDLLKDSNQVTFDSALLVTKYIHKFKSSLVDSQVLKSLMSILSYILEAQIPSSRLTLDVLHTTTDSVLMYLLSSREPQFSVNSTIINLQAWQNSDFLITRTNVDLVTFYIPHMPINKHTSRDYDEKSCFITVITSYRQNPYHWAKTPLQANGHVGDMKLFNCSTKREIQMRHMSTPLIIEFQKQEATNNASKTNTIFTQYAGIMYLMILNADYDKSASNKYVADEVDYTLSVESTQCLVWDGVKEWRSDGCSVLQSFTSTKVNCSVRANPMVCIVIVVLVAFYAVLLVFCNHADVHVEKNLGTFILPDNNPSDQFFYAVTINTGLRSRAKMTAKVHVVLYGEKGVSQTRELINPDHKYFTCNSRTTFILSSAQSLGNIWQGSPMWIISLHTTLSSTSASFKPTTCMSSLTTSINLLFGPPLFPFAVGFILSVLLPMYPISKPSQSGLSHFVPKTSYIRCPSNKLIFNLAHPRHLPMETSISDS</sequence>
<dbReference type="InterPro" id="IPR022409">
    <property type="entry name" value="PKD/Chitinase_dom"/>
</dbReference>
<dbReference type="InterPro" id="IPR002859">
    <property type="entry name" value="PKD/REJ-like"/>
</dbReference>
<feature type="domain" description="PKD" evidence="9">
    <location>
        <begin position="136"/>
        <end position="190"/>
    </location>
</feature>
<accession>A0AAD5FIP5</accession>
<feature type="compositionally biased region" description="Polar residues" evidence="7">
    <location>
        <begin position="468"/>
        <end position="478"/>
    </location>
</feature>
<keyword evidence="3 8" id="KW-0812">Transmembrane</keyword>
<evidence type="ECO:0000313" key="11">
    <source>
        <dbReference type="EMBL" id="KAI5617099.1"/>
    </source>
</evidence>
<feature type="transmembrane region" description="Helical" evidence="8">
    <location>
        <begin position="1018"/>
        <end position="1040"/>
    </location>
</feature>
<evidence type="ECO:0000256" key="4">
    <source>
        <dbReference type="ARBA" id="ARBA00022737"/>
    </source>
</evidence>
<keyword evidence="5 8" id="KW-1133">Transmembrane helix</keyword>
<gene>
    <name evidence="11" type="ORF">C0J50_23352</name>
</gene>
<organism evidence="11 12">
    <name type="scientific">Silurus asotus</name>
    <name type="common">Amur catfish</name>
    <name type="synonym">Parasilurus asotus</name>
    <dbReference type="NCBI Taxonomy" id="30991"/>
    <lineage>
        <taxon>Eukaryota</taxon>
        <taxon>Metazoa</taxon>
        <taxon>Chordata</taxon>
        <taxon>Craniata</taxon>
        <taxon>Vertebrata</taxon>
        <taxon>Euteleostomi</taxon>
        <taxon>Actinopterygii</taxon>
        <taxon>Neopterygii</taxon>
        <taxon>Teleostei</taxon>
        <taxon>Ostariophysi</taxon>
        <taxon>Siluriformes</taxon>
        <taxon>Siluridae</taxon>
        <taxon>Silurus</taxon>
    </lineage>
</organism>
<dbReference type="AlphaFoldDB" id="A0AAD5FIP5"/>
<dbReference type="PROSITE" id="PS51111">
    <property type="entry name" value="REJ"/>
    <property type="match status" value="1"/>
</dbReference>
<evidence type="ECO:0000256" key="1">
    <source>
        <dbReference type="ARBA" id="ARBA00004141"/>
    </source>
</evidence>
<protein>
    <submittedName>
        <fullName evidence="11">Polycystic kidney disease protein 1-like 1</fullName>
    </submittedName>
</protein>
<dbReference type="CDD" id="cd00146">
    <property type="entry name" value="PKD"/>
    <property type="match status" value="2"/>
</dbReference>
<evidence type="ECO:0000256" key="7">
    <source>
        <dbReference type="SAM" id="MobiDB-lite"/>
    </source>
</evidence>
<keyword evidence="12" id="KW-1185">Reference proteome</keyword>
<dbReference type="Proteomes" id="UP001205998">
    <property type="component" value="Unassembled WGS sequence"/>
</dbReference>
<comment type="similarity">
    <text evidence="2">Belongs to the polycystin family.</text>
</comment>
<keyword evidence="4" id="KW-0677">Repeat</keyword>
<feature type="region of interest" description="Disordered" evidence="7">
    <location>
        <begin position="1"/>
        <end position="21"/>
    </location>
</feature>
<feature type="region of interest" description="Disordered" evidence="7">
    <location>
        <begin position="458"/>
        <end position="480"/>
    </location>
</feature>
<evidence type="ECO:0000259" key="10">
    <source>
        <dbReference type="PROSITE" id="PS51111"/>
    </source>
</evidence>
<dbReference type="PANTHER" id="PTHR46730">
    <property type="entry name" value="POLYCYSTIN-1"/>
    <property type="match status" value="1"/>
</dbReference>
<evidence type="ECO:0000256" key="2">
    <source>
        <dbReference type="ARBA" id="ARBA00007200"/>
    </source>
</evidence>
<dbReference type="InterPro" id="IPR014010">
    <property type="entry name" value="REJ_dom"/>
</dbReference>
<keyword evidence="6 8" id="KW-0472">Membrane</keyword>
<dbReference type="InterPro" id="IPR013783">
    <property type="entry name" value="Ig-like_fold"/>
</dbReference>
<dbReference type="InterPro" id="IPR000601">
    <property type="entry name" value="PKD_dom"/>
</dbReference>
<evidence type="ECO:0000256" key="6">
    <source>
        <dbReference type="ARBA" id="ARBA00023136"/>
    </source>
</evidence>
<dbReference type="GO" id="GO:0005261">
    <property type="term" value="F:monoatomic cation channel activity"/>
    <property type="evidence" value="ECO:0007669"/>
    <property type="project" value="TreeGrafter"/>
</dbReference>
<dbReference type="SMART" id="SM00089">
    <property type="entry name" value="PKD"/>
    <property type="match status" value="2"/>
</dbReference>
<dbReference type="Gene3D" id="2.60.60.20">
    <property type="entry name" value="PLAT/LH2 domain"/>
    <property type="match status" value="1"/>
</dbReference>
<dbReference type="SUPFAM" id="SSF49723">
    <property type="entry name" value="Lipase/lipooxygenase domain (PLAT/LH2 domain)"/>
    <property type="match status" value="1"/>
</dbReference>
<dbReference type="Pfam" id="PF00801">
    <property type="entry name" value="PKD"/>
    <property type="match status" value="1"/>
</dbReference>
<evidence type="ECO:0000256" key="5">
    <source>
        <dbReference type="ARBA" id="ARBA00022989"/>
    </source>
</evidence>
<name>A0AAD5FIP5_SILAS</name>
<reference evidence="11" key="1">
    <citation type="submission" date="2018-07" db="EMBL/GenBank/DDBJ databases">
        <title>Comparative genomics of catfishes provides insights into carnivory and benthic adaptation.</title>
        <authorList>
            <person name="Zhang Y."/>
            <person name="Wang D."/>
            <person name="Peng Z."/>
            <person name="Zheng S."/>
            <person name="Shao F."/>
            <person name="Tao W."/>
        </authorList>
    </citation>
    <scope>NUCLEOTIDE SEQUENCE</scope>
    <source>
        <strain evidence="11">Chongqing</strain>
    </source>
</reference>
<proteinExistence type="inferred from homology"/>
<dbReference type="Pfam" id="PF02010">
    <property type="entry name" value="REJ"/>
    <property type="match status" value="2"/>
</dbReference>
<evidence type="ECO:0000256" key="8">
    <source>
        <dbReference type="SAM" id="Phobius"/>
    </source>
</evidence>
<feature type="domain" description="REJ" evidence="10">
    <location>
        <begin position="271"/>
        <end position="771"/>
    </location>
</feature>
<dbReference type="GO" id="GO:0006816">
    <property type="term" value="P:calcium ion transport"/>
    <property type="evidence" value="ECO:0007669"/>
    <property type="project" value="TreeGrafter"/>
</dbReference>
<dbReference type="PROSITE" id="PS50093">
    <property type="entry name" value="PKD"/>
    <property type="match status" value="1"/>
</dbReference>
<dbReference type="PANTHER" id="PTHR46730:SF4">
    <property type="entry name" value="POLYCYSTIC KIDNEY DISEASE PROTEIN 1-LIKE 1"/>
    <property type="match status" value="1"/>
</dbReference>
<dbReference type="Gene3D" id="2.60.40.10">
    <property type="entry name" value="Immunoglobulins"/>
    <property type="match status" value="1"/>
</dbReference>